<name>A0A7Z0WGC2_9PSEU</name>
<dbReference type="AlphaFoldDB" id="A0A7Z0WGC2"/>
<accession>A0A7Z0WGC2</accession>
<dbReference type="EMBL" id="MSIF01000020">
    <property type="protein sequence ID" value="OLF06614.1"/>
    <property type="molecule type" value="Genomic_DNA"/>
</dbReference>
<keyword evidence="1" id="KW-0472">Membrane</keyword>
<feature type="transmembrane region" description="Helical" evidence="1">
    <location>
        <begin position="141"/>
        <end position="160"/>
    </location>
</feature>
<dbReference type="Proteomes" id="UP000185696">
    <property type="component" value="Unassembled WGS sequence"/>
</dbReference>
<dbReference type="RefSeq" id="WP_075136494.1">
    <property type="nucleotide sequence ID" value="NZ_MSIF01000020.1"/>
</dbReference>
<feature type="transmembrane region" description="Helical" evidence="1">
    <location>
        <begin position="58"/>
        <end position="78"/>
    </location>
</feature>
<dbReference type="InterPro" id="IPR013901">
    <property type="entry name" value="Anthrone_oxy"/>
</dbReference>
<keyword evidence="1" id="KW-1133">Transmembrane helix</keyword>
<evidence type="ECO:0000313" key="2">
    <source>
        <dbReference type="EMBL" id="OLF06614.1"/>
    </source>
</evidence>
<evidence type="ECO:0000256" key="1">
    <source>
        <dbReference type="SAM" id="Phobius"/>
    </source>
</evidence>
<sequence>MDIVRIAALVAATVTTGLVTGVFYGFQVSVLIALREVDDRTYVDVNQRINRVIQNPKFFLSFLGSVVFSAAAMVLMFGGDRGSVLLPAAIGFGLNLVAFMVTGGGNVPLNRQLDEAGAATDPAVARQRYERPWTRLNNVRGWLHVGAFGALCWALIAYGAV</sequence>
<comment type="caution">
    <text evidence="2">The sequence shown here is derived from an EMBL/GenBank/DDBJ whole genome shotgun (WGS) entry which is preliminary data.</text>
</comment>
<keyword evidence="1" id="KW-0812">Transmembrane</keyword>
<protein>
    <recommendedName>
        <fullName evidence="4">DUF1772 domain-containing protein</fullName>
    </recommendedName>
</protein>
<evidence type="ECO:0008006" key="4">
    <source>
        <dbReference type="Google" id="ProtNLM"/>
    </source>
</evidence>
<gene>
    <name evidence="2" type="ORF">BLA60_30545</name>
</gene>
<proteinExistence type="predicted"/>
<dbReference type="Pfam" id="PF08592">
    <property type="entry name" value="Anthrone_oxy"/>
    <property type="match status" value="1"/>
</dbReference>
<feature type="transmembrane region" description="Helical" evidence="1">
    <location>
        <begin position="6"/>
        <end position="26"/>
    </location>
</feature>
<feature type="transmembrane region" description="Helical" evidence="1">
    <location>
        <begin position="84"/>
        <end position="102"/>
    </location>
</feature>
<keyword evidence="3" id="KW-1185">Reference proteome</keyword>
<reference evidence="2 3" key="1">
    <citation type="submission" date="2016-12" db="EMBL/GenBank/DDBJ databases">
        <title>The draft genome sequence of Actinophytocola xinjiangensis.</title>
        <authorList>
            <person name="Wang W."/>
            <person name="Yuan L."/>
        </authorList>
    </citation>
    <scope>NUCLEOTIDE SEQUENCE [LARGE SCALE GENOMIC DNA]</scope>
    <source>
        <strain evidence="2 3">CGMCC 4.4663</strain>
    </source>
</reference>
<evidence type="ECO:0000313" key="3">
    <source>
        <dbReference type="Proteomes" id="UP000185696"/>
    </source>
</evidence>
<organism evidence="2 3">
    <name type="scientific">Actinophytocola xinjiangensis</name>
    <dbReference type="NCBI Taxonomy" id="485602"/>
    <lineage>
        <taxon>Bacteria</taxon>
        <taxon>Bacillati</taxon>
        <taxon>Actinomycetota</taxon>
        <taxon>Actinomycetes</taxon>
        <taxon>Pseudonocardiales</taxon>
        <taxon>Pseudonocardiaceae</taxon>
    </lineage>
</organism>